<feature type="domain" description="HTH LytTR-type" evidence="3">
    <location>
        <begin position="127"/>
        <end position="225"/>
    </location>
</feature>
<dbReference type="Pfam" id="PF00072">
    <property type="entry name" value="Response_reg"/>
    <property type="match status" value="1"/>
</dbReference>
<dbReference type="SUPFAM" id="SSF52172">
    <property type="entry name" value="CheY-like"/>
    <property type="match status" value="1"/>
</dbReference>
<keyword evidence="5" id="KW-1185">Reference proteome</keyword>
<reference evidence="4" key="1">
    <citation type="submission" date="2021-12" db="EMBL/GenBank/DDBJ databases">
        <title>Novel species in genus Dyadobacter.</title>
        <authorList>
            <person name="Ma C."/>
        </authorList>
    </citation>
    <scope>NUCLEOTIDE SEQUENCE</scope>
    <source>
        <strain evidence="4">CY399</strain>
    </source>
</reference>
<proteinExistence type="predicted"/>
<dbReference type="RefSeq" id="WP_234613397.1">
    <property type="nucleotide sequence ID" value="NZ_CP098806.1"/>
</dbReference>
<dbReference type="PROSITE" id="PS50930">
    <property type="entry name" value="HTH_LYTTR"/>
    <property type="match status" value="1"/>
</dbReference>
<organism evidence="4 5">
    <name type="scientific">Dyadobacter fanqingshengii</name>
    <dbReference type="NCBI Taxonomy" id="2906443"/>
    <lineage>
        <taxon>Bacteria</taxon>
        <taxon>Pseudomonadati</taxon>
        <taxon>Bacteroidota</taxon>
        <taxon>Cytophagia</taxon>
        <taxon>Cytophagales</taxon>
        <taxon>Spirosomataceae</taxon>
        <taxon>Dyadobacter</taxon>
    </lineage>
</organism>
<dbReference type="SMART" id="SM00448">
    <property type="entry name" value="REC"/>
    <property type="match status" value="1"/>
</dbReference>
<evidence type="ECO:0000259" key="2">
    <source>
        <dbReference type="PROSITE" id="PS50110"/>
    </source>
</evidence>
<dbReference type="InterPro" id="IPR001789">
    <property type="entry name" value="Sig_transdc_resp-reg_receiver"/>
</dbReference>
<dbReference type="InterPro" id="IPR007492">
    <property type="entry name" value="LytTR_DNA-bd_dom"/>
</dbReference>
<protein>
    <submittedName>
        <fullName evidence="4">LytTR family DNA-binding domain-containing protein</fullName>
    </submittedName>
</protein>
<evidence type="ECO:0000256" key="1">
    <source>
        <dbReference type="PROSITE-ProRule" id="PRU00169"/>
    </source>
</evidence>
<evidence type="ECO:0000259" key="3">
    <source>
        <dbReference type="PROSITE" id="PS50930"/>
    </source>
</evidence>
<name>A0A9X1PCB3_9BACT</name>
<evidence type="ECO:0000313" key="5">
    <source>
        <dbReference type="Proteomes" id="UP001139700"/>
    </source>
</evidence>
<dbReference type="GO" id="GO:0000156">
    <property type="term" value="F:phosphorelay response regulator activity"/>
    <property type="evidence" value="ECO:0007669"/>
    <property type="project" value="InterPro"/>
</dbReference>
<dbReference type="GO" id="GO:0003677">
    <property type="term" value="F:DNA binding"/>
    <property type="evidence" value="ECO:0007669"/>
    <property type="project" value="UniProtKB-KW"/>
</dbReference>
<accession>A0A9X1PCB3</accession>
<dbReference type="InterPro" id="IPR011006">
    <property type="entry name" value="CheY-like_superfamily"/>
</dbReference>
<dbReference type="PANTHER" id="PTHR37299:SF1">
    <property type="entry name" value="STAGE 0 SPORULATION PROTEIN A HOMOLOG"/>
    <property type="match status" value="1"/>
</dbReference>
<dbReference type="Pfam" id="PF04397">
    <property type="entry name" value="LytTR"/>
    <property type="match status" value="1"/>
</dbReference>
<dbReference type="PANTHER" id="PTHR37299">
    <property type="entry name" value="TRANSCRIPTIONAL REGULATOR-RELATED"/>
    <property type="match status" value="1"/>
</dbReference>
<evidence type="ECO:0000313" key="4">
    <source>
        <dbReference type="EMBL" id="MCF0040890.1"/>
    </source>
</evidence>
<dbReference type="Gene3D" id="2.40.50.1020">
    <property type="entry name" value="LytTr DNA-binding domain"/>
    <property type="match status" value="1"/>
</dbReference>
<keyword evidence="4" id="KW-0238">DNA-binding</keyword>
<dbReference type="PROSITE" id="PS50110">
    <property type="entry name" value="RESPONSE_REGULATORY"/>
    <property type="match status" value="1"/>
</dbReference>
<sequence>MNCLLIEDEPLAMLRLSEYVRRVPFLHLAHAVDNGWDALTILKNEKIDLIFLDVEMDDVSGIQLLDALPARPPVILTTAFDHYALKAFDLKVSDYLLKPYTFDRFLQAVIRVQETGVGRSNDPKTYLFVKSEYRLVKIFFDDILYIEGMRDYRRICLKNEKIMTLETFGQLEQQLPVTQFCRVHKSYLVALNKIESVERDRIMIQKSTIPVSLTYREMFYQLIGRSEKLG</sequence>
<dbReference type="Proteomes" id="UP001139700">
    <property type="component" value="Unassembled WGS sequence"/>
</dbReference>
<keyword evidence="1" id="KW-0597">Phosphoprotein</keyword>
<dbReference type="Gene3D" id="3.40.50.2300">
    <property type="match status" value="1"/>
</dbReference>
<comment type="caution">
    <text evidence="4">The sequence shown here is derived from an EMBL/GenBank/DDBJ whole genome shotgun (WGS) entry which is preliminary data.</text>
</comment>
<dbReference type="EMBL" id="JAJTTA010000002">
    <property type="protein sequence ID" value="MCF0040890.1"/>
    <property type="molecule type" value="Genomic_DNA"/>
</dbReference>
<gene>
    <name evidence="4" type="ORF">LXM24_12395</name>
</gene>
<dbReference type="AlphaFoldDB" id="A0A9X1PCB3"/>
<feature type="modified residue" description="4-aspartylphosphate" evidence="1">
    <location>
        <position position="53"/>
    </location>
</feature>
<dbReference type="SMART" id="SM00850">
    <property type="entry name" value="LytTR"/>
    <property type="match status" value="1"/>
</dbReference>
<feature type="domain" description="Response regulatory" evidence="2">
    <location>
        <begin position="2"/>
        <end position="113"/>
    </location>
</feature>
<dbReference type="InterPro" id="IPR046947">
    <property type="entry name" value="LytR-like"/>
</dbReference>